<reference evidence="2" key="2">
    <citation type="submission" date="2012-05" db="EMBL/GenBank/DDBJ databases">
        <title>Annotation of the Genome Sequence of Fusarium oxysporum HDV247.</title>
        <authorList>
            <consortium name="The Broad Institute Genomics Platform"/>
            <person name="Ma L.-J."/>
            <person name="Corby-Kistler H."/>
            <person name="Broz K."/>
            <person name="Gale L.R."/>
            <person name="Jonkers W."/>
            <person name="O'Donnell K."/>
            <person name="Ploetz R."/>
            <person name="Steinberg C."/>
            <person name="Schwartz D.C."/>
            <person name="VanEtten H."/>
            <person name="Zhou S."/>
            <person name="Young S.K."/>
            <person name="Zeng Q."/>
            <person name="Gargeya S."/>
            <person name="Fitzgerald M."/>
            <person name="Abouelleil A."/>
            <person name="Alvarado L."/>
            <person name="Chapman S.B."/>
            <person name="Gainer-Dewar J."/>
            <person name="Goldberg J."/>
            <person name="Griggs A."/>
            <person name="Gujja S."/>
            <person name="Hansen M."/>
            <person name="Howarth C."/>
            <person name="Imamovic A."/>
            <person name="Ireland A."/>
            <person name="Larimer J."/>
            <person name="McCowan C."/>
            <person name="Murphy C."/>
            <person name="Pearson M."/>
            <person name="Poon T.W."/>
            <person name="Priest M."/>
            <person name="Roberts A."/>
            <person name="Saif S."/>
            <person name="Shea T."/>
            <person name="Sykes S."/>
            <person name="Wortman J."/>
            <person name="Nusbaum C."/>
            <person name="Birren B."/>
        </authorList>
    </citation>
    <scope>NUCLEOTIDE SEQUENCE</scope>
    <source>
        <strain evidence="2">HDV247</strain>
    </source>
</reference>
<accession>W9NBG5</accession>
<name>W9NBG5_FUSOX</name>
<evidence type="ECO:0000313" key="2">
    <source>
        <dbReference type="EMBL" id="EXA30128.1"/>
    </source>
</evidence>
<dbReference type="OrthoDB" id="5021918at2759"/>
<dbReference type="HOGENOM" id="CLU_599978_0_0_1"/>
<dbReference type="EMBL" id="JH651067">
    <property type="protein sequence ID" value="EXA30128.1"/>
    <property type="molecule type" value="Genomic_DNA"/>
</dbReference>
<dbReference type="AlphaFoldDB" id="W9NBG5"/>
<sequence>MAPPDIPPEYVYCVKAGKKHHDLFTTIYAGENYCGRCGLANPFQSQRRARSRTPALPGPYDEVVEVDDSPPHPVSPASQLMRDKPKPVSSAAIGYAQLLPNAVTVPNGVTANTRARQHPFKPSSGPPHPQFMAIASAASQAIQNTKSSTRKPTRQRTGYQWVHISLLLMSLETRYFNGLAVEVPETVLPLKDTVIKFSSADLLTWPSFTHTLFEHLHPLPSTVDPTNQELWKLSYASSFSGKKIVTVPNTDKFTTPSSMLTSGHFSNNQAGQLKNQSSKDKGKVQPSGRKFAGRIMKKKKQKKKAPPIGSARDFPCRLCVTRATKSPGYECASQDNTGAACWACAKNGHTCRPVPPGAVAAVRAFWELNRQIDDMNEDPGDAWRSAAQRAAQQLRACSAAPAPALAPRGEADRKTLEERKVAALEAIAEAARLWTQLNKLDEESVQEDEDGEDEDN</sequence>
<feature type="region of interest" description="Disordered" evidence="1">
    <location>
        <begin position="255"/>
        <end position="288"/>
    </location>
</feature>
<proteinExistence type="predicted"/>
<organism evidence="2">
    <name type="scientific">Fusarium oxysporum f. sp. pisi HDV247</name>
    <dbReference type="NCBI Taxonomy" id="1080344"/>
    <lineage>
        <taxon>Eukaryota</taxon>
        <taxon>Fungi</taxon>
        <taxon>Dikarya</taxon>
        <taxon>Ascomycota</taxon>
        <taxon>Pezizomycotina</taxon>
        <taxon>Sordariomycetes</taxon>
        <taxon>Hypocreomycetidae</taxon>
        <taxon>Hypocreales</taxon>
        <taxon>Nectriaceae</taxon>
        <taxon>Fusarium</taxon>
        <taxon>Fusarium oxysporum species complex</taxon>
    </lineage>
</organism>
<reference evidence="2" key="1">
    <citation type="submission" date="2011-10" db="EMBL/GenBank/DDBJ databases">
        <title>The Genome Sequence of Fusarium oxysporum HDV247.</title>
        <authorList>
            <consortium name="The Broad Institute Genome Sequencing Platform"/>
            <person name="Ma L.-J."/>
            <person name="Gale L.R."/>
            <person name="Schwartz D.C."/>
            <person name="Zhou S."/>
            <person name="Corby-Kistler H."/>
            <person name="Young S.K."/>
            <person name="Zeng Q."/>
            <person name="Gargeya S."/>
            <person name="Fitzgerald M."/>
            <person name="Haas B."/>
            <person name="Abouelleil A."/>
            <person name="Alvarado L."/>
            <person name="Arachchi H.M."/>
            <person name="Berlin A."/>
            <person name="Brown A."/>
            <person name="Chapman S.B."/>
            <person name="Chen Z."/>
            <person name="Dunbar C."/>
            <person name="Freedman E."/>
            <person name="Gearin G."/>
            <person name="Goldberg J."/>
            <person name="Griggs A."/>
            <person name="Gujja S."/>
            <person name="Heiman D."/>
            <person name="Howarth C."/>
            <person name="Larson L."/>
            <person name="Lui A."/>
            <person name="MacDonald P.J.P."/>
            <person name="Montmayeur A."/>
            <person name="Murphy C."/>
            <person name="Neiman D."/>
            <person name="Pearson M."/>
            <person name="Priest M."/>
            <person name="Roberts A."/>
            <person name="Saif S."/>
            <person name="Shea T."/>
            <person name="Shenoy N."/>
            <person name="Sisk P."/>
            <person name="Stolte C."/>
            <person name="Sykes S."/>
            <person name="Wortman J."/>
            <person name="Nusbaum C."/>
            <person name="Birren B."/>
        </authorList>
    </citation>
    <scope>NUCLEOTIDE SEQUENCE [LARGE SCALE GENOMIC DNA]</scope>
    <source>
        <strain evidence="2">HDV247</strain>
    </source>
</reference>
<protein>
    <submittedName>
        <fullName evidence="2">Uncharacterized protein</fullName>
    </submittedName>
</protein>
<dbReference type="Proteomes" id="UP000030751">
    <property type="component" value="Unassembled WGS sequence"/>
</dbReference>
<gene>
    <name evidence="2" type="ORF">FOVG_18449</name>
</gene>
<feature type="compositionally biased region" description="Polar residues" evidence="1">
    <location>
        <begin position="255"/>
        <end position="276"/>
    </location>
</feature>
<evidence type="ECO:0000256" key="1">
    <source>
        <dbReference type="SAM" id="MobiDB-lite"/>
    </source>
</evidence>